<protein>
    <submittedName>
        <fullName evidence="1">Uncharacterized protein</fullName>
    </submittedName>
</protein>
<reference evidence="1" key="2">
    <citation type="journal article" date="2015" name="Data Brief">
        <title>Shoot transcriptome of the giant reed, Arundo donax.</title>
        <authorList>
            <person name="Barrero R.A."/>
            <person name="Guerrero F.D."/>
            <person name="Moolhuijzen P."/>
            <person name="Goolsby J.A."/>
            <person name="Tidwell J."/>
            <person name="Bellgard S.E."/>
            <person name="Bellgard M.I."/>
        </authorList>
    </citation>
    <scope>NUCLEOTIDE SEQUENCE</scope>
    <source>
        <tissue evidence="1">Shoot tissue taken approximately 20 cm above the soil surface</tissue>
    </source>
</reference>
<organism evidence="1">
    <name type="scientific">Arundo donax</name>
    <name type="common">Giant reed</name>
    <name type="synonym">Donax arundinaceus</name>
    <dbReference type="NCBI Taxonomy" id="35708"/>
    <lineage>
        <taxon>Eukaryota</taxon>
        <taxon>Viridiplantae</taxon>
        <taxon>Streptophyta</taxon>
        <taxon>Embryophyta</taxon>
        <taxon>Tracheophyta</taxon>
        <taxon>Spermatophyta</taxon>
        <taxon>Magnoliopsida</taxon>
        <taxon>Liliopsida</taxon>
        <taxon>Poales</taxon>
        <taxon>Poaceae</taxon>
        <taxon>PACMAD clade</taxon>
        <taxon>Arundinoideae</taxon>
        <taxon>Arundineae</taxon>
        <taxon>Arundo</taxon>
    </lineage>
</organism>
<dbReference type="EMBL" id="GBRH01243147">
    <property type="protein sequence ID" value="JAD54748.1"/>
    <property type="molecule type" value="Transcribed_RNA"/>
</dbReference>
<evidence type="ECO:0000313" key="1">
    <source>
        <dbReference type="EMBL" id="JAD54748.1"/>
    </source>
</evidence>
<proteinExistence type="predicted"/>
<accession>A0A0A9AXZ4</accession>
<name>A0A0A9AXZ4_ARUDO</name>
<dbReference type="AlphaFoldDB" id="A0A0A9AXZ4"/>
<reference evidence="1" key="1">
    <citation type="submission" date="2014-09" db="EMBL/GenBank/DDBJ databases">
        <authorList>
            <person name="Magalhaes I.L.F."/>
            <person name="Oliveira U."/>
            <person name="Santos F.R."/>
            <person name="Vidigal T.H.D.A."/>
            <person name="Brescovit A.D."/>
            <person name="Santos A.J."/>
        </authorList>
    </citation>
    <scope>NUCLEOTIDE SEQUENCE</scope>
    <source>
        <tissue evidence="1">Shoot tissue taken approximately 20 cm above the soil surface</tissue>
    </source>
</reference>
<sequence>MLQIHINHILQRVYISITRHPYLPAPQKQK</sequence>